<dbReference type="OrthoDB" id="9402762at2759"/>
<evidence type="ECO:0000313" key="2">
    <source>
        <dbReference type="EMBL" id="KAG5641182.1"/>
    </source>
</evidence>
<sequence length="785" mass="87308">MSALSLQPLLTSLLKSLPPGPLHKDALDKLVKEKVVEARKVSHSEIRKSQWEYLLKNEVFKLAITEGKSVKEDANAYYNTLRSMLDVILTFTEHGTSRHYISQHSKPQISPFTPDECEQTFPFIVLQDLLETQTISSCSRVFAWIESRAARLTVDLKPQKGKALILLRSLNDLLRRLSKMGSTTVFCGRILTFLSGVFPLGERSGVNLRGEYGPTWEGVGELGGARKKAKFEKEEKEKADGDAMQVDQEDKEKKAVGQRLVEKKEEFYNTFWGLQLPFSKPPLFATADTFPLFKDAVNRVLPTIKEATAKERAMMGSRTGSAGAASLKRKRELNDGDENNSTEYFFAKFLTSPDLTDLEIADTHFRRQFLFQLLILLNHLLTFTQAAKAEWTAPNNRALQMDFTLEPNDAQWVTETISKATEELRQTTPNGRTFAESVLVVLEREKNWVNWKNHLCAPFDKTPASFQVGDRVGGLFEATKPAREEMREGPEEWPWSHGSEALTEIWEMGCRGLHDVENPFQPGEVKDFIKKIKLEDHRIQTRKRTLAKQAERRAALELAKSAAASPAPTPAPENEERATPVKVQEPSTPRPSDALSAPRPIPAGSPLHPSLPAKPGSSPMKLSSSQEPVKSATPVPAVTVSSAPSAPAPTTAAPAPAQVPTPSPTPAPVEKPDEQILHLEENKHRWAWLALRTARDQYLQLFGKIGTGDIEMLAKEIEKEKERERLAKLDEETAANGPTKNENGNGNGSVEEGIDSPLIKTVAPPPEESTKTEGEDVKMEEVNTK</sequence>
<dbReference type="Pfam" id="PF11957">
    <property type="entry name" value="efThoc1"/>
    <property type="match status" value="1"/>
</dbReference>
<evidence type="ECO:0000256" key="1">
    <source>
        <dbReference type="SAM" id="MobiDB-lite"/>
    </source>
</evidence>
<dbReference type="EMBL" id="JABCKV010000369">
    <property type="protein sequence ID" value="KAG5641182.1"/>
    <property type="molecule type" value="Genomic_DNA"/>
</dbReference>
<feature type="compositionally biased region" description="Pro residues" evidence="1">
    <location>
        <begin position="657"/>
        <end position="669"/>
    </location>
</feature>
<feature type="compositionally biased region" description="Basic and acidic residues" evidence="1">
    <location>
        <begin position="768"/>
        <end position="785"/>
    </location>
</feature>
<dbReference type="InterPro" id="IPR021861">
    <property type="entry name" value="THO_THOC1"/>
</dbReference>
<feature type="region of interest" description="Disordered" evidence="1">
    <location>
        <begin position="551"/>
        <end position="675"/>
    </location>
</feature>
<organism evidence="2 3">
    <name type="scientific">Asterophora parasitica</name>
    <dbReference type="NCBI Taxonomy" id="117018"/>
    <lineage>
        <taxon>Eukaryota</taxon>
        <taxon>Fungi</taxon>
        <taxon>Dikarya</taxon>
        <taxon>Basidiomycota</taxon>
        <taxon>Agaricomycotina</taxon>
        <taxon>Agaricomycetes</taxon>
        <taxon>Agaricomycetidae</taxon>
        <taxon>Agaricales</taxon>
        <taxon>Tricholomatineae</taxon>
        <taxon>Lyophyllaceae</taxon>
        <taxon>Asterophora</taxon>
    </lineage>
</organism>
<feature type="compositionally biased region" description="Low complexity" evidence="1">
    <location>
        <begin position="741"/>
        <end position="751"/>
    </location>
</feature>
<dbReference type="Proteomes" id="UP000775547">
    <property type="component" value="Unassembled WGS sequence"/>
</dbReference>
<evidence type="ECO:0000313" key="3">
    <source>
        <dbReference type="Proteomes" id="UP000775547"/>
    </source>
</evidence>
<feature type="region of interest" description="Disordered" evidence="1">
    <location>
        <begin position="313"/>
        <end position="335"/>
    </location>
</feature>
<protein>
    <submittedName>
        <fullName evidence="2">Uncharacterized protein</fullName>
    </submittedName>
</protein>
<accession>A0A9P7G5M1</accession>
<feature type="compositionally biased region" description="Low complexity" evidence="1">
    <location>
        <begin position="556"/>
        <end position="566"/>
    </location>
</feature>
<comment type="caution">
    <text evidence="2">The sequence shown here is derived from an EMBL/GenBank/DDBJ whole genome shotgun (WGS) entry which is preliminary data.</text>
</comment>
<dbReference type="GO" id="GO:0006406">
    <property type="term" value="P:mRNA export from nucleus"/>
    <property type="evidence" value="ECO:0007669"/>
    <property type="project" value="TreeGrafter"/>
</dbReference>
<gene>
    <name evidence="2" type="ORF">DXG03_005844</name>
</gene>
<proteinExistence type="predicted"/>
<reference evidence="2" key="1">
    <citation type="submission" date="2020-07" db="EMBL/GenBank/DDBJ databases">
        <authorList>
            <person name="Nieuwenhuis M."/>
            <person name="Van De Peppel L.J.J."/>
        </authorList>
    </citation>
    <scope>NUCLEOTIDE SEQUENCE</scope>
    <source>
        <strain evidence="2">AP01</strain>
        <tissue evidence="2">Mycelium</tissue>
    </source>
</reference>
<dbReference type="PANTHER" id="PTHR13265:SF0">
    <property type="entry name" value="HPR1"/>
    <property type="match status" value="1"/>
</dbReference>
<feature type="region of interest" description="Disordered" evidence="1">
    <location>
        <begin position="726"/>
        <end position="785"/>
    </location>
</feature>
<dbReference type="AlphaFoldDB" id="A0A9P7G5M1"/>
<name>A0A9P7G5M1_9AGAR</name>
<dbReference type="PANTHER" id="PTHR13265">
    <property type="entry name" value="THO COMPLEX SUBUNIT 1"/>
    <property type="match status" value="1"/>
</dbReference>
<feature type="compositionally biased region" description="Low complexity" evidence="1">
    <location>
        <begin position="631"/>
        <end position="656"/>
    </location>
</feature>
<keyword evidence="3" id="KW-1185">Reference proteome</keyword>
<dbReference type="GO" id="GO:0000445">
    <property type="term" value="C:THO complex part of transcription export complex"/>
    <property type="evidence" value="ECO:0007669"/>
    <property type="project" value="TreeGrafter"/>
</dbReference>
<reference evidence="2" key="2">
    <citation type="submission" date="2021-10" db="EMBL/GenBank/DDBJ databases">
        <title>Phylogenomics reveals ancestral predisposition of the termite-cultivated fungus Termitomyces towards a domesticated lifestyle.</title>
        <authorList>
            <person name="Auxier B."/>
            <person name="Grum-Grzhimaylo A."/>
            <person name="Cardenas M.E."/>
            <person name="Lodge J.D."/>
            <person name="Laessoe T."/>
            <person name="Pedersen O."/>
            <person name="Smith M.E."/>
            <person name="Kuyper T.W."/>
            <person name="Franco-Molano E.A."/>
            <person name="Baroni T.J."/>
            <person name="Aanen D.K."/>
        </authorList>
    </citation>
    <scope>NUCLEOTIDE SEQUENCE</scope>
    <source>
        <strain evidence="2">AP01</strain>
        <tissue evidence="2">Mycelium</tissue>
    </source>
</reference>